<proteinExistence type="predicted"/>
<name>A0A8J3TWM2_9ACTN</name>
<dbReference type="CDD" id="cd07377">
    <property type="entry name" value="WHTH_GntR"/>
    <property type="match status" value="1"/>
</dbReference>
<evidence type="ECO:0000256" key="3">
    <source>
        <dbReference type="ARBA" id="ARBA00023163"/>
    </source>
</evidence>
<dbReference type="GO" id="GO:0003677">
    <property type="term" value="F:DNA binding"/>
    <property type="evidence" value="ECO:0007669"/>
    <property type="project" value="UniProtKB-KW"/>
</dbReference>
<dbReference type="Gene3D" id="1.10.10.10">
    <property type="entry name" value="Winged helix-like DNA-binding domain superfamily/Winged helix DNA-binding domain"/>
    <property type="match status" value="1"/>
</dbReference>
<sequence>MKHQRITVVLETEIRSGRVPRGARLPGELALARRFGVSRNTVRAALAELNEAGLITTRTGKGSFVLFDGRPLDDRLGWAHALAAQGVETRVRVLGIAATRDEKLSGLPGMASPDVIVIERVREIEASTVVSYERSCVPAIGELRDLPARGLGGDSLTEVLTRAGLYADHGEQRLRGRRIDAREAVLLRRESGAWFLNTRRTSWAADGTFVERVDSLLDPEHFQLCLDFRESTP</sequence>
<keyword evidence="3" id="KW-0804">Transcription</keyword>
<dbReference type="PANTHER" id="PTHR44846:SF1">
    <property type="entry name" value="MANNOSYL-D-GLYCERATE TRANSPORT_METABOLISM SYSTEM REPRESSOR MNGR-RELATED"/>
    <property type="match status" value="1"/>
</dbReference>
<dbReference type="SMART" id="SM00345">
    <property type="entry name" value="HTH_GNTR"/>
    <property type="match status" value="1"/>
</dbReference>
<dbReference type="Pfam" id="PF07702">
    <property type="entry name" value="UTRA"/>
    <property type="match status" value="1"/>
</dbReference>
<dbReference type="AlphaFoldDB" id="A0A8J3TWM2"/>
<reference evidence="5 6" key="1">
    <citation type="submission" date="2021-01" db="EMBL/GenBank/DDBJ databases">
        <title>Whole genome shotgun sequence of Planotetraspora mira NBRC 15435.</title>
        <authorList>
            <person name="Komaki H."/>
            <person name="Tamura T."/>
        </authorList>
    </citation>
    <scope>NUCLEOTIDE SEQUENCE [LARGE SCALE GENOMIC DNA]</scope>
    <source>
        <strain evidence="5 6">NBRC 15435</strain>
    </source>
</reference>
<dbReference type="Gene3D" id="3.40.1410.10">
    <property type="entry name" value="Chorismate lyase-like"/>
    <property type="match status" value="1"/>
</dbReference>
<dbReference type="GO" id="GO:0003700">
    <property type="term" value="F:DNA-binding transcription factor activity"/>
    <property type="evidence" value="ECO:0007669"/>
    <property type="project" value="InterPro"/>
</dbReference>
<gene>
    <name evidence="5" type="ORF">Pmi06nite_61390</name>
</gene>
<dbReference type="InterPro" id="IPR050679">
    <property type="entry name" value="Bact_HTH_transcr_reg"/>
</dbReference>
<feature type="domain" description="HTH gntR-type" evidence="4">
    <location>
        <begin position="1"/>
        <end position="68"/>
    </location>
</feature>
<dbReference type="SMART" id="SM00866">
    <property type="entry name" value="UTRA"/>
    <property type="match status" value="1"/>
</dbReference>
<dbReference type="PRINTS" id="PR00035">
    <property type="entry name" value="HTHGNTR"/>
</dbReference>
<organism evidence="5 6">
    <name type="scientific">Planotetraspora mira</name>
    <dbReference type="NCBI Taxonomy" id="58121"/>
    <lineage>
        <taxon>Bacteria</taxon>
        <taxon>Bacillati</taxon>
        <taxon>Actinomycetota</taxon>
        <taxon>Actinomycetes</taxon>
        <taxon>Streptosporangiales</taxon>
        <taxon>Streptosporangiaceae</taxon>
        <taxon>Planotetraspora</taxon>
    </lineage>
</organism>
<protein>
    <submittedName>
        <fullName evidence="5">GntR family transcriptional regulator</fullName>
    </submittedName>
</protein>
<dbReference type="InterPro" id="IPR000524">
    <property type="entry name" value="Tscrpt_reg_HTH_GntR"/>
</dbReference>
<dbReference type="InterPro" id="IPR028978">
    <property type="entry name" value="Chorismate_lyase_/UTRA_dom_sf"/>
</dbReference>
<dbReference type="PROSITE" id="PS50949">
    <property type="entry name" value="HTH_GNTR"/>
    <property type="match status" value="1"/>
</dbReference>
<dbReference type="GO" id="GO:0045892">
    <property type="term" value="P:negative regulation of DNA-templated transcription"/>
    <property type="evidence" value="ECO:0007669"/>
    <property type="project" value="TreeGrafter"/>
</dbReference>
<evidence type="ECO:0000256" key="2">
    <source>
        <dbReference type="ARBA" id="ARBA00023125"/>
    </source>
</evidence>
<evidence type="ECO:0000313" key="5">
    <source>
        <dbReference type="EMBL" id="GII32697.1"/>
    </source>
</evidence>
<dbReference type="PANTHER" id="PTHR44846">
    <property type="entry name" value="MANNOSYL-D-GLYCERATE TRANSPORT/METABOLISM SYSTEM REPRESSOR MNGR-RELATED"/>
    <property type="match status" value="1"/>
</dbReference>
<keyword evidence="6" id="KW-1185">Reference proteome</keyword>
<accession>A0A8J3TWM2</accession>
<dbReference type="Proteomes" id="UP000650628">
    <property type="component" value="Unassembled WGS sequence"/>
</dbReference>
<dbReference type="InterPro" id="IPR036390">
    <property type="entry name" value="WH_DNA-bd_sf"/>
</dbReference>
<keyword evidence="2" id="KW-0238">DNA-binding</keyword>
<dbReference type="InterPro" id="IPR011663">
    <property type="entry name" value="UTRA"/>
</dbReference>
<dbReference type="EMBL" id="BOOO01000036">
    <property type="protein sequence ID" value="GII32697.1"/>
    <property type="molecule type" value="Genomic_DNA"/>
</dbReference>
<dbReference type="Pfam" id="PF00392">
    <property type="entry name" value="GntR"/>
    <property type="match status" value="1"/>
</dbReference>
<evidence type="ECO:0000256" key="1">
    <source>
        <dbReference type="ARBA" id="ARBA00023015"/>
    </source>
</evidence>
<dbReference type="SUPFAM" id="SSF64288">
    <property type="entry name" value="Chorismate lyase-like"/>
    <property type="match status" value="1"/>
</dbReference>
<comment type="caution">
    <text evidence="5">The sequence shown here is derived from an EMBL/GenBank/DDBJ whole genome shotgun (WGS) entry which is preliminary data.</text>
</comment>
<evidence type="ECO:0000259" key="4">
    <source>
        <dbReference type="PROSITE" id="PS50949"/>
    </source>
</evidence>
<keyword evidence="1" id="KW-0805">Transcription regulation</keyword>
<evidence type="ECO:0000313" key="6">
    <source>
        <dbReference type="Proteomes" id="UP000650628"/>
    </source>
</evidence>
<dbReference type="SUPFAM" id="SSF46785">
    <property type="entry name" value="Winged helix' DNA-binding domain"/>
    <property type="match status" value="1"/>
</dbReference>
<dbReference type="InterPro" id="IPR036388">
    <property type="entry name" value="WH-like_DNA-bd_sf"/>
</dbReference>